<name>A0A3S2UYH7_9BURK</name>
<dbReference type="EMBL" id="SACM01000004">
    <property type="protein sequence ID" value="RVT83736.1"/>
    <property type="molecule type" value="Genomic_DNA"/>
</dbReference>
<dbReference type="SUPFAM" id="SSF55073">
    <property type="entry name" value="Nucleotide cyclase"/>
    <property type="match status" value="1"/>
</dbReference>
<dbReference type="InterPro" id="IPR043128">
    <property type="entry name" value="Rev_trsase/Diguanyl_cyclase"/>
</dbReference>
<dbReference type="Gene3D" id="3.30.70.270">
    <property type="match status" value="1"/>
</dbReference>
<evidence type="ECO:0000259" key="3">
    <source>
        <dbReference type="PROSITE" id="PS50887"/>
    </source>
</evidence>
<feature type="transmembrane region" description="Helical" evidence="1">
    <location>
        <begin position="42"/>
        <end position="62"/>
    </location>
</feature>
<evidence type="ECO:0000256" key="1">
    <source>
        <dbReference type="SAM" id="Phobius"/>
    </source>
</evidence>
<feature type="transmembrane region" description="Helical" evidence="1">
    <location>
        <begin position="137"/>
        <end position="157"/>
    </location>
</feature>
<dbReference type="GO" id="GO:0003824">
    <property type="term" value="F:catalytic activity"/>
    <property type="evidence" value="ECO:0007669"/>
    <property type="project" value="UniProtKB-ARBA"/>
</dbReference>
<keyword evidence="5" id="KW-1185">Reference proteome</keyword>
<evidence type="ECO:0000259" key="2">
    <source>
        <dbReference type="PROSITE" id="PS50883"/>
    </source>
</evidence>
<dbReference type="Proteomes" id="UP000288587">
    <property type="component" value="Unassembled WGS sequence"/>
</dbReference>
<evidence type="ECO:0000313" key="4">
    <source>
        <dbReference type="EMBL" id="RVT83736.1"/>
    </source>
</evidence>
<dbReference type="SMART" id="SM00052">
    <property type="entry name" value="EAL"/>
    <property type="match status" value="1"/>
</dbReference>
<feature type="transmembrane region" description="Helical" evidence="1">
    <location>
        <begin position="227"/>
        <end position="246"/>
    </location>
</feature>
<dbReference type="Pfam" id="PF00990">
    <property type="entry name" value="GGDEF"/>
    <property type="match status" value="1"/>
</dbReference>
<keyword evidence="1" id="KW-0472">Membrane</keyword>
<feature type="transmembrane region" description="Helical" evidence="1">
    <location>
        <begin position="106"/>
        <end position="125"/>
    </location>
</feature>
<dbReference type="PANTHER" id="PTHR44757">
    <property type="entry name" value="DIGUANYLATE CYCLASE DGCP"/>
    <property type="match status" value="1"/>
</dbReference>
<keyword evidence="1" id="KW-0812">Transmembrane</keyword>
<dbReference type="InterPro" id="IPR000160">
    <property type="entry name" value="GGDEF_dom"/>
</dbReference>
<dbReference type="InterPro" id="IPR035919">
    <property type="entry name" value="EAL_sf"/>
</dbReference>
<proteinExistence type="predicted"/>
<dbReference type="SMART" id="SM00267">
    <property type="entry name" value="GGDEF"/>
    <property type="match status" value="1"/>
</dbReference>
<dbReference type="PROSITE" id="PS50887">
    <property type="entry name" value="GGDEF"/>
    <property type="match status" value="1"/>
</dbReference>
<gene>
    <name evidence="4" type="ORF">EOD73_14295</name>
</gene>
<feature type="domain" description="EAL" evidence="2">
    <location>
        <begin position="513"/>
        <end position="767"/>
    </location>
</feature>
<dbReference type="AlphaFoldDB" id="A0A3S2UYH7"/>
<comment type="caution">
    <text evidence="4">The sequence shown here is derived from an EMBL/GenBank/DDBJ whole genome shotgun (WGS) entry which is preliminary data.</text>
</comment>
<reference evidence="4 5" key="1">
    <citation type="submission" date="2019-01" db="EMBL/GenBank/DDBJ databases">
        <authorList>
            <person name="Chen W.-M."/>
        </authorList>
    </citation>
    <scope>NUCLEOTIDE SEQUENCE [LARGE SCALE GENOMIC DNA]</scope>
    <source>
        <strain evidence="4 5">CCP-18</strain>
    </source>
</reference>
<keyword evidence="1" id="KW-1133">Transmembrane helix</keyword>
<dbReference type="InterPro" id="IPR001633">
    <property type="entry name" value="EAL_dom"/>
</dbReference>
<feature type="transmembrane region" description="Helical" evidence="1">
    <location>
        <begin position="74"/>
        <end position="94"/>
    </location>
</feature>
<dbReference type="PROSITE" id="PS50883">
    <property type="entry name" value="EAL"/>
    <property type="match status" value="1"/>
</dbReference>
<evidence type="ECO:0000313" key="5">
    <source>
        <dbReference type="Proteomes" id="UP000288587"/>
    </source>
</evidence>
<dbReference type="InterPro" id="IPR029787">
    <property type="entry name" value="Nucleotide_cyclase"/>
</dbReference>
<dbReference type="InterPro" id="IPR052155">
    <property type="entry name" value="Biofilm_reg_signaling"/>
</dbReference>
<feature type="transmembrane region" description="Helical" evidence="1">
    <location>
        <begin position="266"/>
        <end position="286"/>
    </location>
</feature>
<dbReference type="Gene3D" id="3.20.20.450">
    <property type="entry name" value="EAL domain"/>
    <property type="match status" value="1"/>
</dbReference>
<dbReference type="PANTHER" id="PTHR44757:SF2">
    <property type="entry name" value="BIOFILM ARCHITECTURE MAINTENANCE PROTEIN MBAA"/>
    <property type="match status" value="1"/>
</dbReference>
<feature type="transmembrane region" description="Helical" evidence="1">
    <location>
        <begin position="163"/>
        <end position="188"/>
    </location>
</feature>
<feature type="transmembrane region" description="Helical" evidence="1">
    <location>
        <begin position="195"/>
        <end position="215"/>
    </location>
</feature>
<dbReference type="CDD" id="cd01948">
    <property type="entry name" value="EAL"/>
    <property type="match status" value="1"/>
</dbReference>
<sequence>MTTREPKALQNAVLVTSTGLTLLLWGLAAWRPQAGWADWADNAHWTLAYAASVGVVASSVGHAEQAIDNRARRIFAATLALTLLGQLVYMVQLASGWNPFPAPADLLFLTLGPGVALGFMSLLHLPGQAPVWRRVGLDVLGAATASLAFALTLYLPLADSNAMGAVVVSIAYPVLLISAAFTSVFALLHQRQRPTAAGAAITLGLLGHAVAWMSWNVALLKGPVANGSVLGLLYSLPTLLMAWGAARLRTDINRDPAFDRLCEGILRMLPLTMVALASGALGLLVLSERMAAAPRGLLAGLGLLMLLLAVLRQTQQLSERDRLLEAERAVAEGRAQLAHQALHDALTGLPNLSLLRDRAELAMAGAARARHKVALMFIDLDQFKEVNDTLGHAAGDALLKHLAQELQGQLRQADTVARQGGDEFCIVLPGVKDGAEVTAVAEKVMALSRRSVMVDGHDLPLHLSVGIALFPDDAADFDSLMQAADTAMYRAKSAGRKGYRFYDAAMNAEALARMQLRSRLAKALERGELSLRYQPQVNLATGHIEGVEALMRWTSAELGPVSPAQFIPVAEDSGLIVDMGAWALFEACRQASTWIGMGLPPIKMAVNISVLQFRRGHLDEQVNEALALTGLPAQYLELELTESVLMQEQDKVAATLDRLEALGVGLAIDDFGTGYSSLSYLKRLRVDKLKIDQSFVRDATDSAGAAGIVRAVVQMADALGLSTLAEGVETEAQRDLLIGCGCASAQGYLFAKPLSADELTELLRQHPEQPSIF</sequence>
<dbReference type="NCBIfam" id="TIGR00254">
    <property type="entry name" value="GGDEF"/>
    <property type="match status" value="1"/>
</dbReference>
<dbReference type="CDD" id="cd01949">
    <property type="entry name" value="GGDEF"/>
    <property type="match status" value="1"/>
</dbReference>
<protein>
    <submittedName>
        <fullName evidence="4">EAL domain-containing protein</fullName>
    </submittedName>
</protein>
<dbReference type="Pfam" id="PF00563">
    <property type="entry name" value="EAL"/>
    <property type="match status" value="1"/>
</dbReference>
<dbReference type="SUPFAM" id="SSF141868">
    <property type="entry name" value="EAL domain-like"/>
    <property type="match status" value="1"/>
</dbReference>
<organism evidence="4 5">
    <name type="scientific">Inhella crocodyli</name>
    <dbReference type="NCBI Taxonomy" id="2499851"/>
    <lineage>
        <taxon>Bacteria</taxon>
        <taxon>Pseudomonadati</taxon>
        <taxon>Pseudomonadota</taxon>
        <taxon>Betaproteobacteria</taxon>
        <taxon>Burkholderiales</taxon>
        <taxon>Sphaerotilaceae</taxon>
        <taxon>Inhella</taxon>
    </lineage>
</organism>
<feature type="transmembrane region" description="Helical" evidence="1">
    <location>
        <begin position="12"/>
        <end position="30"/>
    </location>
</feature>
<accession>A0A3S2UYH7</accession>
<feature type="domain" description="GGDEF" evidence="3">
    <location>
        <begin position="371"/>
        <end position="504"/>
    </location>
</feature>
<dbReference type="FunFam" id="3.30.70.270:FF:000001">
    <property type="entry name" value="Diguanylate cyclase domain protein"/>
    <property type="match status" value="1"/>
</dbReference>